<keyword evidence="5" id="KW-1185">Reference proteome</keyword>
<feature type="domain" description="B12-binding" evidence="3">
    <location>
        <begin position="171"/>
        <end position="298"/>
    </location>
</feature>
<dbReference type="CDD" id="cd02065">
    <property type="entry name" value="B12-binding_like"/>
    <property type="match status" value="1"/>
</dbReference>
<name>A0A7R7IEB6_9FIRM</name>
<dbReference type="KEGG" id="ahb:bsdtb5_31160"/>
<dbReference type="InterPro" id="IPR001387">
    <property type="entry name" value="Cro/C1-type_HTH"/>
</dbReference>
<reference evidence="4 5" key="1">
    <citation type="submission" date="2020-11" db="EMBL/GenBank/DDBJ databases">
        <title>Draft genome sequencing of a Lachnospiraceae strain isolated from anoxic soil subjected to BSD treatment.</title>
        <authorList>
            <person name="Uek A."/>
            <person name="Tonouchi A."/>
        </authorList>
    </citation>
    <scope>NUCLEOTIDE SEQUENCE [LARGE SCALE GENOMIC DNA]</scope>
    <source>
        <strain evidence="4 5">TB5</strain>
    </source>
</reference>
<evidence type="ECO:0000313" key="4">
    <source>
        <dbReference type="EMBL" id="BCN31821.1"/>
    </source>
</evidence>
<sequence>MNYEISKRLKELRRDKGFTQKEIANALGTAQTTVANYEQGIRVPDIDKLIMLSNIYEVTLDELLGRNEQNMLSDKERKKVDINWDREASEYINYLMSGSKLEARNQILKIYRVVNNIENIYKNIFEKALKDVGLLWEKGQIEVWKEHYISEVILEMMKEIKNNVEKRKSNHIKIITMNAGAELHNIGIRMISDLLEIDGCDIIYLGSNIPVNSVLHAITEEQPDYIAISVTMPGHMDAVTNMIHAISSHRKKAPKIIVGGNAFQFLHDVCELTGANYYCKDIKEIREVIGISNELIMK</sequence>
<dbReference type="Pfam" id="PF02310">
    <property type="entry name" value="B12-binding"/>
    <property type="match status" value="1"/>
</dbReference>
<accession>A0A7R7IEB6</accession>
<dbReference type="Gene3D" id="3.40.50.280">
    <property type="entry name" value="Cobalamin-binding domain"/>
    <property type="match status" value="1"/>
</dbReference>
<dbReference type="InterPro" id="IPR036594">
    <property type="entry name" value="Meth_synthase_dom"/>
</dbReference>
<dbReference type="InterPro" id="IPR036724">
    <property type="entry name" value="Cobalamin-bd_sf"/>
</dbReference>
<gene>
    <name evidence="4" type="ORF">bsdtb5_31160</name>
</gene>
<dbReference type="Gene3D" id="1.10.1240.10">
    <property type="entry name" value="Methionine synthase domain"/>
    <property type="match status" value="1"/>
</dbReference>
<dbReference type="SMART" id="SM00530">
    <property type="entry name" value="HTH_XRE"/>
    <property type="match status" value="1"/>
</dbReference>
<dbReference type="PANTHER" id="PTHR46558:SF13">
    <property type="entry name" value="HTH-TYPE TRANSCRIPTIONAL REGULATOR IMMR"/>
    <property type="match status" value="1"/>
</dbReference>
<dbReference type="Pfam" id="PF01381">
    <property type="entry name" value="HTH_3"/>
    <property type="match status" value="1"/>
</dbReference>
<keyword evidence="1" id="KW-0238">DNA-binding</keyword>
<dbReference type="SUPFAM" id="SSF52242">
    <property type="entry name" value="Cobalamin (vitamin B12)-binding domain"/>
    <property type="match status" value="1"/>
</dbReference>
<dbReference type="EMBL" id="AP024169">
    <property type="protein sequence ID" value="BCN31821.1"/>
    <property type="molecule type" value="Genomic_DNA"/>
</dbReference>
<dbReference type="InterPro" id="IPR006158">
    <property type="entry name" value="Cobalamin-bd"/>
</dbReference>
<dbReference type="SUPFAM" id="SSF47413">
    <property type="entry name" value="lambda repressor-like DNA-binding domains"/>
    <property type="match status" value="1"/>
</dbReference>
<organism evidence="4 5">
    <name type="scientific">Anaeromicropila herbilytica</name>
    <dbReference type="NCBI Taxonomy" id="2785025"/>
    <lineage>
        <taxon>Bacteria</taxon>
        <taxon>Bacillati</taxon>
        <taxon>Bacillota</taxon>
        <taxon>Clostridia</taxon>
        <taxon>Lachnospirales</taxon>
        <taxon>Lachnospiraceae</taxon>
        <taxon>Anaeromicropila</taxon>
    </lineage>
</organism>
<dbReference type="Gene3D" id="1.10.260.40">
    <property type="entry name" value="lambda repressor-like DNA-binding domains"/>
    <property type="match status" value="1"/>
</dbReference>
<dbReference type="PROSITE" id="PS51332">
    <property type="entry name" value="B12_BINDING"/>
    <property type="match status" value="1"/>
</dbReference>
<dbReference type="AlphaFoldDB" id="A0A7R7IEB6"/>
<dbReference type="GO" id="GO:0031419">
    <property type="term" value="F:cobalamin binding"/>
    <property type="evidence" value="ECO:0007669"/>
    <property type="project" value="InterPro"/>
</dbReference>
<dbReference type="RefSeq" id="WP_271712912.1">
    <property type="nucleotide sequence ID" value="NZ_AP024169.1"/>
</dbReference>
<protein>
    <submittedName>
        <fullName evidence="4">Uncharacterized protein</fullName>
    </submittedName>
</protein>
<evidence type="ECO:0000313" key="5">
    <source>
        <dbReference type="Proteomes" id="UP000595897"/>
    </source>
</evidence>
<feature type="domain" description="HTH cro/C1-type" evidence="2">
    <location>
        <begin position="9"/>
        <end position="63"/>
    </location>
</feature>
<dbReference type="Pfam" id="PF02607">
    <property type="entry name" value="B12-binding_2"/>
    <property type="match status" value="1"/>
</dbReference>
<dbReference type="InterPro" id="IPR010982">
    <property type="entry name" value="Lambda_DNA-bd_dom_sf"/>
</dbReference>
<dbReference type="GO" id="GO:0003677">
    <property type="term" value="F:DNA binding"/>
    <property type="evidence" value="ECO:0007669"/>
    <property type="project" value="UniProtKB-KW"/>
</dbReference>
<dbReference type="PROSITE" id="PS50943">
    <property type="entry name" value="HTH_CROC1"/>
    <property type="match status" value="1"/>
</dbReference>
<dbReference type="PANTHER" id="PTHR46558">
    <property type="entry name" value="TRACRIPTIONAL REGULATORY PROTEIN-RELATED-RELATED"/>
    <property type="match status" value="1"/>
</dbReference>
<dbReference type="CDD" id="cd00093">
    <property type="entry name" value="HTH_XRE"/>
    <property type="match status" value="1"/>
</dbReference>
<evidence type="ECO:0000259" key="2">
    <source>
        <dbReference type="PROSITE" id="PS50943"/>
    </source>
</evidence>
<proteinExistence type="predicted"/>
<dbReference type="Proteomes" id="UP000595897">
    <property type="component" value="Chromosome"/>
</dbReference>
<dbReference type="GO" id="GO:0046872">
    <property type="term" value="F:metal ion binding"/>
    <property type="evidence" value="ECO:0007669"/>
    <property type="project" value="InterPro"/>
</dbReference>
<evidence type="ECO:0000259" key="3">
    <source>
        <dbReference type="PROSITE" id="PS51332"/>
    </source>
</evidence>
<evidence type="ECO:0000256" key="1">
    <source>
        <dbReference type="ARBA" id="ARBA00023125"/>
    </source>
</evidence>
<dbReference type="InterPro" id="IPR003759">
    <property type="entry name" value="Cbl-bd_cap"/>
</dbReference>